<proteinExistence type="predicted"/>
<dbReference type="EMBL" id="CP094358">
    <property type="protein sequence ID" value="UOB17473.1"/>
    <property type="molecule type" value="Genomic_DNA"/>
</dbReference>
<evidence type="ECO:0000313" key="2">
    <source>
        <dbReference type="Proteomes" id="UP000831290"/>
    </source>
</evidence>
<name>A0A9E6ZTD8_9FLAO</name>
<keyword evidence="2" id="KW-1185">Reference proteome</keyword>
<accession>A0A9E6ZTD8</accession>
<sequence length="121" mass="14444">MKRVLPIIFTFLYLLAMLRPVMPVFEYIINKDYIAEFYCVNKDKPMLNCDGKCYLAKMIQAQQEDKKQNLPGIDLREYPIGFVNITECNLRNPKEFINKSFFYQELYSYQIHPSIYHPPDC</sequence>
<dbReference type="AlphaFoldDB" id="A0A9E6ZTD8"/>
<evidence type="ECO:0000313" key="1">
    <source>
        <dbReference type="EMBL" id="UOB17473.1"/>
    </source>
</evidence>
<gene>
    <name evidence="1" type="ORF">MQE35_17270</name>
</gene>
<dbReference type="KEGG" id="fbm:MQE35_17270"/>
<organism evidence="1 2">
    <name type="scientific">Abyssalbus ytuae</name>
    <dbReference type="NCBI Taxonomy" id="2926907"/>
    <lineage>
        <taxon>Bacteria</taxon>
        <taxon>Pseudomonadati</taxon>
        <taxon>Bacteroidota</taxon>
        <taxon>Flavobacteriia</taxon>
        <taxon>Flavobacteriales</taxon>
        <taxon>Flavobacteriaceae</taxon>
        <taxon>Abyssalbus</taxon>
    </lineage>
</organism>
<dbReference type="RefSeq" id="WP_255842945.1">
    <property type="nucleotide sequence ID" value="NZ_CP094358.1"/>
</dbReference>
<protein>
    <submittedName>
        <fullName evidence="1">Uncharacterized protein</fullName>
    </submittedName>
</protein>
<reference evidence="1" key="1">
    <citation type="submission" date="2022-03" db="EMBL/GenBank/DDBJ databases">
        <title>Description of Abyssus ytuae gen. nov., sp. nov., a novel member of the family Flavobacteriaceae isolated from the sediment of Mariana Trench.</title>
        <authorList>
            <person name="Zhang J."/>
            <person name="Xu X."/>
        </authorList>
    </citation>
    <scope>NUCLEOTIDE SEQUENCE</scope>
    <source>
        <strain evidence="1">MT3330</strain>
    </source>
</reference>
<dbReference type="Proteomes" id="UP000831290">
    <property type="component" value="Chromosome"/>
</dbReference>